<dbReference type="STRING" id="284592.Q6BLK4"/>
<sequence length="528" mass="59247">MIRTYPIIEDNMTAIWYYVPVCIRFISEGDINALTGVNLVLRNADGQILYESTISLSHIPPHSLKDYQLYVTSSSLCEGDDVNWHTCIPSFDIPLMERRVDNLYKYLNFFKENGFKIIPNDTVPRNTLMDLNILGLELKTGSLSKLIGPEAYKVIEFANAEASDSITIRSCPFSFTNPLLFSDFLSVGGVNLKTTKDNETLGYLSDIKYLENMAGGIVTKSDMTGSIGLVLGNLRKYNGDGDLIFILSWEIIWKLIMKRFPNLSMRPSMKSSNGVDRICSVLPVVVSKNNSSFWGSCVYYNHTTLVTNNHVIKQYIDRPVSVDCKIFLTRDQTIKLTNEDVVITPYEQLDLSFIKLSFANQKRLMDIDNIAPIEYDYFYSTGEPVSTIGFGLYFNNLYVEPLESTGNISAKHSLPLYKGDNATLPCIIVTSASCWNGSSGGGLFKQSSNKLVGLICSNAQVILPAFGEEEDENTEKLSKTVLCIPIEVINSCYENLHTTDKSELNDRIGHTWNLIPYHNDIIVSKPKL</sequence>
<dbReference type="Pfam" id="PF13365">
    <property type="entry name" value="Trypsin_2"/>
    <property type="match status" value="1"/>
</dbReference>
<dbReference type="AlphaFoldDB" id="Q6BLK4"/>
<dbReference type="HOGENOM" id="CLU_038715_0_0_1"/>
<dbReference type="Proteomes" id="UP000000599">
    <property type="component" value="Chromosome F"/>
</dbReference>
<dbReference type="SUPFAM" id="SSF50494">
    <property type="entry name" value="Trypsin-like serine proteases"/>
    <property type="match status" value="1"/>
</dbReference>
<dbReference type="GO" id="GO:0016485">
    <property type="term" value="P:protein processing"/>
    <property type="evidence" value="ECO:0007669"/>
    <property type="project" value="InterPro"/>
</dbReference>
<dbReference type="eggNOG" id="ENOG502S5HP">
    <property type="taxonomic scope" value="Eukaryota"/>
</dbReference>
<dbReference type="GO" id="GO:0031998">
    <property type="term" value="P:regulation of fatty acid beta-oxidation"/>
    <property type="evidence" value="ECO:0007669"/>
    <property type="project" value="TreeGrafter"/>
</dbReference>
<gene>
    <name evidence="1" type="ordered locus">DEHA2F12738g</name>
</gene>
<dbReference type="VEuPathDB" id="FungiDB:DEHA2F12738g"/>
<protein>
    <submittedName>
        <fullName evidence="1">DEHA2F12738p</fullName>
    </submittedName>
</protein>
<dbReference type="RefSeq" id="XP_460917.2">
    <property type="nucleotide sequence ID" value="XM_460917.2"/>
</dbReference>
<dbReference type="OMA" id="YLENMCG"/>
<dbReference type="OrthoDB" id="17845at2759"/>
<dbReference type="GO" id="GO:0004252">
    <property type="term" value="F:serine-type endopeptidase activity"/>
    <property type="evidence" value="ECO:0007669"/>
    <property type="project" value="InterPro"/>
</dbReference>
<name>Q6BLK4_DEBHA</name>
<accession>Q6BLK4</accession>
<keyword evidence="2" id="KW-1185">Reference proteome</keyword>
<dbReference type="InterPro" id="IPR009003">
    <property type="entry name" value="Peptidase_S1_PA"/>
</dbReference>
<dbReference type="InterPro" id="IPR039245">
    <property type="entry name" value="TYSND1/DEG15"/>
</dbReference>
<dbReference type="GeneID" id="2904246"/>
<reference evidence="1 2" key="1">
    <citation type="journal article" date="2004" name="Nature">
        <title>Genome evolution in yeasts.</title>
        <authorList>
            <consortium name="Genolevures"/>
            <person name="Dujon B."/>
            <person name="Sherman D."/>
            <person name="Fischer G."/>
            <person name="Durrens P."/>
            <person name="Casaregola S."/>
            <person name="Lafontaine I."/>
            <person name="de Montigny J."/>
            <person name="Marck C."/>
            <person name="Neuveglise C."/>
            <person name="Talla E."/>
            <person name="Goffard N."/>
            <person name="Frangeul L."/>
            <person name="Aigle M."/>
            <person name="Anthouard V."/>
            <person name="Babour A."/>
            <person name="Barbe V."/>
            <person name="Barnay S."/>
            <person name="Blanchin S."/>
            <person name="Beckerich J.M."/>
            <person name="Beyne E."/>
            <person name="Bleykasten C."/>
            <person name="Boisrame A."/>
            <person name="Boyer J."/>
            <person name="Cattolico L."/>
            <person name="Confanioleri F."/>
            <person name="de Daruvar A."/>
            <person name="Despons L."/>
            <person name="Fabre E."/>
            <person name="Fairhead C."/>
            <person name="Ferry-Dumazet H."/>
            <person name="Groppi A."/>
            <person name="Hantraye F."/>
            <person name="Hennequin C."/>
            <person name="Jauniaux N."/>
            <person name="Joyet P."/>
            <person name="Kachouri R."/>
            <person name="Kerrest A."/>
            <person name="Koszul R."/>
            <person name="Lemaire M."/>
            <person name="Lesur I."/>
            <person name="Ma L."/>
            <person name="Muller H."/>
            <person name="Nicaud J.M."/>
            <person name="Nikolski M."/>
            <person name="Oztas S."/>
            <person name="Ozier-Kalogeropoulos O."/>
            <person name="Pellenz S."/>
            <person name="Potier S."/>
            <person name="Richard G.F."/>
            <person name="Straub M.L."/>
            <person name="Suleau A."/>
            <person name="Swennene D."/>
            <person name="Tekaia F."/>
            <person name="Wesolowski-Louvel M."/>
            <person name="Westhof E."/>
            <person name="Wirth B."/>
            <person name="Zeniou-Meyer M."/>
            <person name="Zivanovic I."/>
            <person name="Bolotin-Fukuhara M."/>
            <person name="Thierry A."/>
            <person name="Bouchier C."/>
            <person name="Caudron B."/>
            <person name="Scarpelli C."/>
            <person name="Gaillardin C."/>
            <person name="Weissenbach J."/>
            <person name="Wincker P."/>
            <person name="Souciet J.L."/>
        </authorList>
    </citation>
    <scope>NUCLEOTIDE SEQUENCE [LARGE SCALE GENOMIC DNA]</scope>
    <source>
        <strain evidence="2">ATCC 36239 / CBS 767 / BCRC 21394 / JCM 1990 / NBRC 0083 / IGC 2968</strain>
    </source>
</reference>
<dbReference type="GO" id="GO:0005777">
    <property type="term" value="C:peroxisome"/>
    <property type="evidence" value="ECO:0007669"/>
    <property type="project" value="InterPro"/>
</dbReference>
<organism evidence="1 2">
    <name type="scientific">Debaryomyces hansenii (strain ATCC 36239 / CBS 767 / BCRC 21394 / JCM 1990 / NBRC 0083 / IGC 2968)</name>
    <name type="common">Yeast</name>
    <name type="synonym">Torulaspora hansenii</name>
    <dbReference type="NCBI Taxonomy" id="284592"/>
    <lineage>
        <taxon>Eukaryota</taxon>
        <taxon>Fungi</taxon>
        <taxon>Dikarya</taxon>
        <taxon>Ascomycota</taxon>
        <taxon>Saccharomycotina</taxon>
        <taxon>Pichiomycetes</taxon>
        <taxon>Debaryomycetaceae</taxon>
        <taxon>Debaryomyces</taxon>
    </lineage>
</organism>
<dbReference type="PANTHER" id="PTHR21004">
    <property type="entry name" value="SERINE PROTEASE-RELATED"/>
    <property type="match status" value="1"/>
</dbReference>
<dbReference type="EMBL" id="CR382138">
    <property type="protein sequence ID" value="CAG89270.2"/>
    <property type="molecule type" value="Genomic_DNA"/>
</dbReference>
<evidence type="ECO:0000313" key="1">
    <source>
        <dbReference type="EMBL" id="CAG89270.2"/>
    </source>
</evidence>
<evidence type="ECO:0000313" key="2">
    <source>
        <dbReference type="Proteomes" id="UP000000599"/>
    </source>
</evidence>
<proteinExistence type="predicted"/>
<dbReference type="InParanoid" id="Q6BLK4"/>
<dbReference type="Gene3D" id="2.40.10.120">
    <property type="match status" value="1"/>
</dbReference>
<dbReference type="KEGG" id="dha:DEHA2F12738g"/>
<dbReference type="PANTHER" id="PTHR21004:SF0">
    <property type="entry name" value="PEROXISOMAL LEADER PEPTIDE-PROCESSING PROTEASE"/>
    <property type="match status" value="1"/>
</dbReference>